<accession>A0ACB8D509</accession>
<comment type="caution">
    <text evidence="1">The sequence shown here is derived from an EMBL/GenBank/DDBJ whole genome shotgun (WGS) entry which is preliminary data.</text>
</comment>
<keyword evidence="2" id="KW-1185">Reference proteome</keyword>
<organism evidence="1 2">
    <name type="scientific">Dermacentor silvarum</name>
    <name type="common">Tick</name>
    <dbReference type="NCBI Taxonomy" id="543639"/>
    <lineage>
        <taxon>Eukaryota</taxon>
        <taxon>Metazoa</taxon>
        <taxon>Ecdysozoa</taxon>
        <taxon>Arthropoda</taxon>
        <taxon>Chelicerata</taxon>
        <taxon>Arachnida</taxon>
        <taxon>Acari</taxon>
        <taxon>Parasitiformes</taxon>
        <taxon>Ixodida</taxon>
        <taxon>Ixodoidea</taxon>
        <taxon>Ixodidae</taxon>
        <taxon>Rhipicephalinae</taxon>
        <taxon>Dermacentor</taxon>
    </lineage>
</organism>
<evidence type="ECO:0000313" key="2">
    <source>
        <dbReference type="Proteomes" id="UP000821865"/>
    </source>
</evidence>
<reference evidence="1" key="1">
    <citation type="submission" date="2020-05" db="EMBL/GenBank/DDBJ databases">
        <title>Large-scale comparative analyses of tick genomes elucidate their genetic diversity and vector capacities.</title>
        <authorList>
            <person name="Jia N."/>
            <person name="Wang J."/>
            <person name="Shi W."/>
            <person name="Du L."/>
            <person name="Sun Y."/>
            <person name="Zhan W."/>
            <person name="Jiang J."/>
            <person name="Wang Q."/>
            <person name="Zhang B."/>
            <person name="Ji P."/>
            <person name="Sakyi L.B."/>
            <person name="Cui X."/>
            <person name="Yuan T."/>
            <person name="Jiang B."/>
            <person name="Yang W."/>
            <person name="Lam T.T.-Y."/>
            <person name="Chang Q."/>
            <person name="Ding S."/>
            <person name="Wang X."/>
            <person name="Zhu J."/>
            <person name="Ruan X."/>
            <person name="Zhao L."/>
            <person name="Wei J."/>
            <person name="Que T."/>
            <person name="Du C."/>
            <person name="Cheng J."/>
            <person name="Dai P."/>
            <person name="Han X."/>
            <person name="Huang E."/>
            <person name="Gao Y."/>
            <person name="Liu J."/>
            <person name="Shao H."/>
            <person name="Ye R."/>
            <person name="Li L."/>
            <person name="Wei W."/>
            <person name="Wang X."/>
            <person name="Wang C."/>
            <person name="Yang T."/>
            <person name="Huo Q."/>
            <person name="Li W."/>
            <person name="Guo W."/>
            <person name="Chen H."/>
            <person name="Zhou L."/>
            <person name="Ni X."/>
            <person name="Tian J."/>
            <person name="Zhou Y."/>
            <person name="Sheng Y."/>
            <person name="Liu T."/>
            <person name="Pan Y."/>
            <person name="Xia L."/>
            <person name="Li J."/>
            <person name="Zhao F."/>
            <person name="Cao W."/>
        </authorList>
    </citation>
    <scope>NUCLEOTIDE SEQUENCE</scope>
    <source>
        <strain evidence="1">Dsil-2018</strain>
    </source>
</reference>
<dbReference type="Proteomes" id="UP000821865">
    <property type="component" value="Chromosome 3"/>
</dbReference>
<dbReference type="EMBL" id="CM023472">
    <property type="protein sequence ID" value="KAH7959486.1"/>
    <property type="molecule type" value="Genomic_DNA"/>
</dbReference>
<evidence type="ECO:0000313" key="1">
    <source>
        <dbReference type="EMBL" id="KAH7959486.1"/>
    </source>
</evidence>
<protein>
    <submittedName>
        <fullName evidence="1">Uncharacterized protein</fullName>
    </submittedName>
</protein>
<name>A0ACB8D509_DERSI</name>
<proteinExistence type="predicted"/>
<sequence>MPPRSEPGIQSPTMVGKIFLISVLAATVVIAVPLDANALPALEWAENSAQDVVDALARVRYTIQPRHCGDLLDAGQRTSGVYTVFHESAGRSGQDVYCDMKTDGGGWTVIQKRGQYGNNAFYFYRNWTQYTNGFGDPAKEYWIGNEALHTLTDGRKPMELRIFLGNTTNQGIWIDYESIRVANETDLFTIEIGKFLGPKGWDALSFADNMKFSTFDQDHDQSPDSCALKYKGAWWYSNCFDSNLNGLNLNGHHNTMGDGIEWIAPKTVSLGPYYSYPWVQMMIRPVGFAARNSRSMRNATTACAFTANCGARTNATFAVA</sequence>
<gene>
    <name evidence="1" type="ORF">HPB49_011425</name>
</gene>